<evidence type="ECO:0000313" key="2">
    <source>
        <dbReference type="Ensembl" id="ENSUMAP00000034156"/>
    </source>
</evidence>
<dbReference type="GO" id="GO:1901741">
    <property type="term" value="P:positive regulation of myoblast fusion"/>
    <property type="evidence" value="ECO:0007669"/>
    <property type="project" value="TreeGrafter"/>
</dbReference>
<feature type="chain" id="PRO_5019002960" description="Secretoglobin family 3A member 1" evidence="1">
    <location>
        <begin position="22"/>
        <end position="122"/>
    </location>
</feature>
<dbReference type="OMA" id="MELTATF"/>
<sequence length="122" mass="12576">MKLTAAFLVLCVALLGHPGECCLPQFPAPRCGALVAGAMAPPFLGGFNPLKFMLTILGIPVEHLVEGSRKCVAELGPEAMEAMGAVKALLVMGAPCALPSHPQGNLTACPQEKQDGLGWGRG</sequence>
<feature type="signal peptide" evidence="1">
    <location>
        <begin position="1"/>
        <end position="21"/>
    </location>
</feature>
<dbReference type="InterPro" id="IPR040301">
    <property type="entry name" value="Secretoglobin_3A"/>
</dbReference>
<dbReference type="PANTHER" id="PTHR34829:SF1">
    <property type="entry name" value="SECRETOGLOBIN FAMILY 3A MEMBER 1"/>
    <property type="match status" value="1"/>
</dbReference>
<keyword evidence="1" id="KW-0732">Signal</keyword>
<evidence type="ECO:0008006" key="3">
    <source>
        <dbReference type="Google" id="ProtNLM"/>
    </source>
</evidence>
<protein>
    <recommendedName>
        <fullName evidence="3">Secretoglobin family 3A member 1</fullName>
    </recommendedName>
</protein>
<evidence type="ECO:0000256" key="1">
    <source>
        <dbReference type="SAM" id="SignalP"/>
    </source>
</evidence>
<dbReference type="AlphaFoldDB" id="A0A452VK26"/>
<dbReference type="GeneTree" id="ENSGT00420000029848"/>
<reference evidence="2" key="1">
    <citation type="submission" date="2019-03" db="UniProtKB">
        <authorList>
            <consortium name="Ensembl"/>
        </authorList>
    </citation>
    <scope>IDENTIFICATION</scope>
</reference>
<dbReference type="Ensembl" id="ENSUMAT00000040420.1">
    <property type="protein sequence ID" value="ENSUMAP00000034156.1"/>
    <property type="gene ID" value="ENSUMAG00000024580.1"/>
</dbReference>
<proteinExistence type="predicted"/>
<dbReference type="PANTHER" id="PTHR34829">
    <property type="entry name" value="SECRETOGLOBIN FAMILY 3A MEMBER 2"/>
    <property type="match status" value="1"/>
</dbReference>
<name>A0A452VK26_URSMA</name>
<organism evidence="2">
    <name type="scientific">Ursus maritimus</name>
    <name type="common">Polar bear</name>
    <name type="synonym">Thalarctos maritimus</name>
    <dbReference type="NCBI Taxonomy" id="29073"/>
    <lineage>
        <taxon>Eukaryota</taxon>
        <taxon>Metazoa</taxon>
        <taxon>Chordata</taxon>
        <taxon>Craniata</taxon>
        <taxon>Vertebrata</taxon>
        <taxon>Euteleostomi</taxon>
        <taxon>Mammalia</taxon>
        <taxon>Eutheria</taxon>
        <taxon>Laurasiatheria</taxon>
        <taxon>Carnivora</taxon>
        <taxon>Caniformia</taxon>
        <taxon>Ursidae</taxon>
        <taxon>Ursus</taxon>
    </lineage>
</organism>
<accession>A0A452VK26</accession>
<dbReference type="GO" id="GO:0005615">
    <property type="term" value="C:extracellular space"/>
    <property type="evidence" value="ECO:0007669"/>
    <property type="project" value="InterPro"/>
</dbReference>
<dbReference type="Pfam" id="PF20490">
    <property type="entry name" value="SCGB3A"/>
    <property type="match status" value="1"/>
</dbReference>